<sequence length="132" mass="14586">MPIEEVIELLKEENILPGTVNTAILKNIKAINHCRVTWEYFSTKPGPMQCKRCQLFGHGTSNCNRIKKCYLCAGEHDPIICPQTAGPAASDGRVPEHKLKCANCGGNHTARFLECPKNPVLPNNPTHRNPAN</sequence>
<reference evidence="1" key="1">
    <citation type="submission" date="2020-05" db="UniProtKB">
        <authorList>
            <consortium name="EnsemblMetazoa"/>
        </authorList>
    </citation>
    <scope>IDENTIFICATION</scope>
    <source>
        <strain evidence="1">FUMOZ</strain>
    </source>
</reference>
<dbReference type="VEuPathDB" id="VectorBase:AFUN012014"/>
<evidence type="ECO:0000313" key="1">
    <source>
        <dbReference type="EnsemblMetazoa" id="AFUN012014-PA"/>
    </source>
</evidence>
<proteinExistence type="predicted"/>
<dbReference type="STRING" id="62324.A0A182S0D1"/>
<organism evidence="1">
    <name type="scientific">Anopheles funestus</name>
    <name type="common">African malaria mosquito</name>
    <dbReference type="NCBI Taxonomy" id="62324"/>
    <lineage>
        <taxon>Eukaryota</taxon>
        <taxon>Metazoa</taxon>
        <taxon>Ecdysozoa</taxon>
        <taxon>Arthropoda</taxon>
        <taxon>Hexapoda</taxon>
        <taxon>Insecta</taxon>
        <taxon>Pterygota</taxon>
        <taxon>Neoptera</taxon>
        <taxon>Endopterygota</taxon>
        <taxon>Diptera</taxon>
        <taxon>Nematocera</taxon>
        <taxon>Culicoidea</taxon>
        <taxon>Culicidae</taxon>
        <taxon>Anophelinae</taxon>
        <taxon>Anopheles</taxon>
    </lineage>
</organism>
<dbReference type="AlphaFoldDB" id="A0A182S0D1"/>
<evidence type="ECO:0008006" key="2">
    <source>
        <dbReference type="Google" id="ProtNLM"/>
    </source>
</evidence>
<name>A0A182S0D1_ANOFN</name>
<protein>
    <recommendedName>
        <fullName evidence="2">Pre-C2HC domain-containing protein</fullName>
    </recommendedName>
</protein>
<dbReference type="EnsemblMetazoa" id="AFUN012014-RA">
    <property type="protein sequence ID" value="AFUN012014-PA"/>
    <property type="gene ID" value="AFUN012014"/>
</dbReference>
<accession>A0A182S0D1</accession>